<dbReference type="Proteomes" id="UP000264062">
    <property type="component" value="Unassembled WGS sequence"/>
</dbReference>
<dbReference type="SUPFAM" id="SSF52129">
    <property type="entry name" value="Caspase-like"/>
    <property type="match status" value="1"/>
</dbReference>
<dbReference type="InterPro" id="IPR029031">
    <property type="entry name" value="Gingipain_N_sf"/>
</dbReference>
<comment type="caution">
    <text evidence="4">The sequence shown here is derived from an EMBL/GenBank/DDBJ whole genome shotgun (WGS) entry which is preliminary data.</text>
</comment>
<organism evidence="4 5">
    <name type="scientific">candidate division WOR-3 bacterium</name>
    <dbReference type="NCBI Taxonomy" id="2052148"/>
    <lineage>
        <taxon>Bacteria</taxon>
        <taxon>Bacteria division WOR-3</taxon>
    </lineage>
</organism>
<dbReference type="GO" id="GO:0006508">
    <property type="term" value="P:proteolysis"/>
    <property type="evidence" value="ECO:0007669"/>
    <property type="project" value="InterPro"/>
</dbReference>
<dbReference type="InterPro" id="IPR001769">
    <property type="entry name" value="Gingipain"/>
</dbReference>
<dbReference type="Pfam" id="PF01364">
    <property type="entry name" value="Peptidase_C25"/>
    <property type="match status" value="1"/>
</dbReference>
<dbReference type="Gene3D" id="3.40.50.10390">
    <property type="entry name" value="Gingipain r, domain 1"/>
    <property type="match status" value="1"/>
</dbReference>
<accession>A0A350H9M5</accession>
<proteinExistence type="predicted"/>
<dbReference type="AlphaFoldDB" id="A0A350H9M5"/>
<evidence type="ECO:0000256" key="2">
    <source>
        <dbReference type="SAM" id="SignalP"/>
    </source>
</evidence>
<reference evidence="4 5" key="1">
    <citation type="journal article" date="2018" name="Nat. Biotechnol.">
        <title>A standardized bacterial taxonomy based on genome phylogeny substantially revises the tree of life.</title>
        <authorList>
            <person name="Parks D.H."/>
            <person name="Chuvochina M."/>
            <person name="Waite D.W."/>
            <person name="Rinke C."/>
            <person name="Skarshewski A."/>
            <person name="Chaumeil P.A."/>
            <person name="Hugenholtz P."/>
        </authorList>
    </citation>
    <scope>NUCLEOTIDE SEQUENCE [LARGE SCALE GENOMIC DNA]</scope>
    <source>
        <strain evidence="4">UBA9956</strain>
    </source>
</reference>
<feature type="domain" description="Gingipain" evidence="3">
    <location>
        <begin position="522"/>
        <end position="892"/>
    </location>
</feature>
<dbReference type="EMBL" id="DMZY01000108">
    <property type="protein sequence ID" value="HAV92241.1"/>
    <property type="molecule type" value="Genomic_DNA"/>
</dbReference>
<dbReference type="Gene3D" id="3.40.50.1460">
    <property type="match status" value="1"/>
</dbReference>
<name>A0A350H9M5_UNCW3</name>
<gene>
    <name evidence="4" type="ORF">DCW38_03565</name>
</gene>
<evidence type="ECO:0000313" key="5">
    <source>
        <dbReference type="Proteomes" id="UP000264062"/>
    </source>
</evidence>
<evidence type="ECO:0000313" key="4">
    <source>
        <dbReference type="EMBL" id="HAV92241.1"/>
    </source>
</evidence>
<protein>
    <recommendedName>
        <fullName evidence="3">Gingipain domain-containing protein</fullName>
    </recommendedName>
</protein>
<dbReference type="GO" id="GO:0008234">
    <property type="term" value="F:cysteine-type peptidase activity"/>
    <property type="evidence" value="ECO:0007669"/>
    <property type="project" value="InterPro"/>
</dbReference>
<feature type="chain" id="PRO_5016584016" description="Gingipain domain-containing protein" evidence="2">
    <location>
        <begin position="20"/>
        <end position="1224"/>
    </location>
</feature>
<dbReference type="InterPro" id="IPR029030">
    <property type="entry name" value="Caspase-like_dom_sf"/>
</dbReference>
<evidence type="ECO:0000259" key="3">
    <source>
        <dbReference type="Pfam" id="PF01364"/>
    </source>
</evidence>
<feature type="signal peptide" evidence="2">
    <location>
        <begin position="1"/>
        <end position="19"/>
    </location>
</feature>
<keyword evidence="1 2" id="KW-0732">Signal</keyword>
<evidence type="ECO:0000256" key="1">
    <source>
        <dbReference type="ARBA" id="ARBA00022729"/>
    </source>
</evidence>
<sequence>MKHRILFFTIFIFCTLVNADENVIATKNGVSFNYIPDFSNGISSDCDLEDGLPVKTLYINVPEGEVRLHVGDSEWIQYDNEYKGKTVEKLYESSFEYAARQRVLKIRIFPFKRQSGKIFVLKKISINVEFQNALYLSKKYNPISLTSINNGFESPLKSQIAVEDIPFKSYLEIKVKENGIYRIEYQDIVDAGIDPKNISLRNFGLYSNSGVNLPVDTVEFMKYLTPEKTPYIVRGDNDDLFEKGEYILFFGESPYGDSINFYGNYDLYNNPFSDYKHYMLVFNDKTPLRAQNLVFSFETDTEALYSECVMHFDSINPLLSGYGWTWKKFNMMKDSGDAVYEFSFESKSILDSAGEMRLSFFYQTDVNDTYEMELYLNEKYIGTMANRGAFNYIPKAFSFSVSNLSFNNTVRLVGKNTDNKNKVFYLSECRTKYKADKNNPDDIIIKKRDSRYLSIEPEKELYAFIKSNSVYCIGEIEKGKAVSLDLLTGEKAFLTDRVKEPESIKWSDNNVLYNEYEGCDILVITGNGYKTTLIPYIQYRKSQGLKVKVVEIGEIADAFAFGIESPVAIKAYIHYAFNNWQNFPKYLLLLGSGSYDYKNRQNIYEDRNVVPLYETGYGVFEQALLSASRSQCVDRWYTLISGDDQYMDIIPGRITVLDKNEAHLAMMKIIDCETKMPARIKNKVMVISDDEYSSRAESYYHDIGFMYDSENLAGLLGIYFGVNKLYLTDYMGSLQTSEHWDANPGFKRDVRYAFRDILNKGVAFGFFYGHGSYYTLTHEHILLYPDDIDLFTNLYKYPVFLFGTCQAGQFDNDFGSIAAEFQKLPYSGFSASIASTRAIGSDESINILHNFFATDLISGGFATIGEYYLSMINTHSYTSTSHVLFGDPSMRIKKYKYDISILSEDTISLGSFNEFSYSTSKDSEGEIIFDIYQPFYSDSHDYWHILPYSYIYYSKSDGIMNRVSLSESAGSFTSFLPDSFAEKKYLNKMLISGVYEDDSLIHLGVRKPILSYAKESVNSSGEIKFFMNNIELKDSATLKTDYEIEVRFYSETGVYLGNVSQYQPSVTVRGDADLTFDDRTFESKEDYFANLYDISSLQKRDTINAVIFDGKLNQNKKTLIVKHNTKLKTEAEFTLYPNPFTEYFFVTFNSANSGLLRWKMIDEKGFTVSSGEEPFIGGFNSVKIIPAGQLMNIDIMKGIYYFTADFIYYGKNEPAREKRKVVKK</sequence>